<feature type="compositionally biased region" description="Polar residues" evidence="1">
    <location>
        <begin position="26"/>
        <end position="35"/>
    </location>
</feature>
<dbReference type="Proteomes" id="UP000464317">
    <property type="component" value="Chromosome"/>
</dbReference>
<feature type="chain" id="PRO_5032745659" description="DUF31 domain-containing protein" evidence="2">
    <location>
        <begin position="24"/>
        <end position="845"/>
    </location>
</feature>
<protein>
    <recommendedName>
        <fullName evidence="3">DUF31 domain-containing protein</fullName>
    </recommendedName>
</protein>
<evidence type="ECO:0000313" key="4">
    <source>
        <dbReference type="EMBL" id="BBU47396.1"/>
    </source>
</evidence>
<dbReference type="EMBL" id="AP022325">
    <property type="protein sequence ID" value="BBU47396.1"/>
    <property type="molecule type" value="Genomic_DNA"/>
</dbReference>
<evidence type="ECO:0000259" key="3">
    <source>
        <dbReference type="Pfam" id="PF01732"/>
    </source>
</evidence>
<evidence type="ECO:0000313" key="5">
    <source>
        <dbReference type="Proteomes" id="UP000464317"/>
    </source>
</evidence>
<keyword evidence="5" id="KW-1185">Reference proteome</keyword>
<feature type="domain" description="DUF31" evidence="3">
    <location>
        <begin position="300"/>
        <end position="764"/>
    </location>
</feature>
<dbReference type="PROSITE" id="PS51257">
    <property type="entry name" value="PROKAR_LIPOPROTEIN"/>
    <property type="match status" value="1"/>
</dbReference>
<dbReference type="AlphaFoldDB" id="A0A809SK05"/>
<dbReference type="Pfam" id="PF01732">
    <property type="entry name" value="Mycop_pep_DUF31"/>
    <property type="match status" value="1"/>
</dbReference>
<keyword evidence="2" id="KW-0732">Signal</keyword>
<name>A0A809SK05_9BACT</name>
<dbReference type="SUPFAM" id="SSF50494">
    <property type="entry name" value="Trypsin-like serine proteases"/>
    <property type="match status" value="1"/>
</dbReference>
<dbReference type="InterPro" id="IPR022382">
    <property type="entry name" value="Mycoplasma_peptidase_DUF31"/>
</dbReference>
<accession>A0A809SK05</accession>
<dbReference type="RefSeq" id="WP_161552925.1">
    <property type="nucleotide sequence ID" value="NZ_AP022325.1"/>
</dbReference>
<organism evidence="4 5">
    <name type="scientific">Mycoplasmopsis felis</name>
    <dbReference type="NCBI Taxonomy" id="33923"/>
    <lineage>
        <taxon>Bacteria</taxon>
        <taxon>Bacillati</taxon>
        <taxon>Mycoplasmatota</taxon>
        <taxon>Mycoplasmoidales</taxon>
        <taxon>Metamycoplasmataceae</taxon>
        <taxon>Mycoplasmopsis</taxon>
    </lineage>
</organism>
<feature type="region of interest" description="Disordered" evidence="1">
    <location>
        <begin position="26"/>
        <end position="76"/>
    </location>
</feature>
<dbReference type="KEGG" id="mfel:JPM2_0890"/>
<evidence type="ECO:0000256" key="2">
    <source>
        <dbReference type="SAM" id="SignalP"/>
    </source>
</evidence>
<dbReference type="InterPro" id="IPR009003">
    <property type="entry name" value="Peptidase_S1_PA"/>
</dbReference>
<feature type="signal peptide" evidence="2">
    <location>
        <begin position="1"/>
        <end position="23"/>
    </location>
</feature>
<sequence length="845" mass="96875">MKKYQKIKFLLTGLTVMSPLLIAASCNNKQPSKPGSETPEKPTPPEGSKPLDKQGSENPIPPANGNGSTNGTDTTVTINYFNDNETKEFIKNKDFNALFDYSTRYPFNSKTAQEYLDNIDEYLTITAKEPRLKFRVLNHSENNNEITLFINFNDNDDISQFFTLSGFKVDNTPKLQNPNSRPSANEEVNYFNSSNLEKYEKDIKALISSIKSQQYARSTNINLTKKQEFNEKAKKLGLPDYDTMNDLGWTVPEYDTTGNNLVGLNIKKTNNSTLNSWVDWYGKDQYKNVGLARTLTNEHYVNIAQQTFQTSFNRWLYSDNESERNTIAQLLKNDEDLKLLANKITDEAKKQEILEKIKPDSSHGVLERYRMQIWEELVKQNNNDQEKAAVIYTEYVKNQREKLKQRVNSNNTLSENTKQIVLRQIDKAENFTNLENSSRNQVNGNGTSFILDYELAENGKYPTKFYFATNYHVVDGFDENNISGFGLTRLDKQYPSLFSTLKVNFLEDKINTFSLPKKAFKRIMDGRDFFNWDPNSFSNDKSDTTKEFLDIAIFEVDFSKLSGSNELYGKSTPEEFAQYVTNDYANLPENKKLSLPTYDYLSSHDKIDVPIIKNQKDKKPFEEYDQLYGVSYPATSSNGFLDTYLDKDEDSYALKNAKNTFSLWTNADYNLYKSAIPQDQEKRKRLERGNHLSHSVILRTFKEKHGVYDRFLSAPVVGKTYVSNDDGKPYYQSGLAYLYKGYAPGGGASGSSVRNQRNELVGLVTTAYLQQVLTSGLAIRSQGFDFENLFNGYNLPQYDVVYGGGKDQAKSFRETIKSLYPNKRTWLFKDGLDTIPTKYQFTANK</sequence>
<evidence type="ECO:0000256" key="1">
    <source>
        <dbReference type="SAM" id="MobiDB-lite"/>
    </source>
</evidence>
<dbReference type="NCBIfam" id="NF045842">
    <property type="entry name" value="MIP_near_MIB"/>
    <property type="match status" value="1"/>
</dbReference>
<gene>
    <name evidence="4" type="primary">lpp_1</name>
    <name evidence="4" type="ORF">JPM2_0890</name>
</gene>
<dbReference type="NCBIfam" id="NF045841">
    <property type="entry name" value="Ig_SerProt_MIP"/>
    <property type="match status" value="1"/>
</dbReference>
<feature type="compositionally biased region" description="Low complexity" evidence="1">
    <location>
        <begin position="64"/>
        <end position="76"/>
    </location>
</feature>
<reference evidence="4 5" key="1">
    <citation type="submission" date="2020-01" db="EMBL/GenBank/DDBJ databases">
        <title>Complete genome sequence of Mycoplasma felis strain Myco-2.</title>
        <authorList>
            <person name="Kinoshita Y."/>
            <person name="Niwa H."/>
            <person name="Uchida-Fujii E."/>
            <person name="Nukada T."/>
        </authorList>
    </citation>
    <scope>NUCLEOTIDE SEQUENCE [LARGE SCALE GENOMIC DNA]</scope>
    <source>
        <strain evidence="4 5">Myco-2</strain>
    </source>
</reference>
<proteinExistence type="predicted"/>